<evidence type="ECO:0008006" key="4">
    <source>
        <dbReference type="Google" id="ProtNLM"/>
    </source>
</evidence>
<evidence type="ECO:0000313" key="3">
    <source>
        <dbReference type="Proteomes" id="UP000693946"/>
    </source>
</evidence>
<comment type="caution">
    <text evidence="2">The sequence shown here is derived from an EMBL/GenBank/DDBJ whole genome shotgun (WGS) entry which is preliminary data.</text>
</comment>
<sequence>MEVPMLMPPLLLLLGKAPPESRRAVSSHPLIYVSRPNERTPVPREHGVMVTDEMEMKAGRKGWMMKAWESERETGIRDDGMGGWGSGWDSQGMEGRECRQKGSSTELQRAASHTARPSCAHFRSTLRNRHHGEDGRMDECMDVEDRCSRLKTKNSASVVL</sequence>
<protein>
    <recommendedName>
        <fullName evidence="4">Secreted protein</fullName>
    </recommendedName>
</protein>
<evidence type="ECO:0000256" key="1">
    <source>
        <dbReference type="SAM" id="MobiDB-lite"/>
    </source>
</evidence>
<keyword evidence="3" id="KW-1185">Reference proteome</keyword>
<feature type="region of interest" description="Disordered" evidence="1">
    <location>
        <begin position="74"/>
        <end position="118"/>
    </location>
</feature>
<dbReference type="AlphaFoldDB" id="A0AAV6RKZ1"/>
<name>A0AAV6RKZ1_SOLSE</name>
<gene>
    <name evidence="2" type="ORF">JOB18_014683</name>
</gene>
<proteinExistence type="predicted"/>
<dbReference type="EMBL" id="JAGKHQ010000011">
    <property type="protein sequence ID" value="KAG7504706.1"/>
    <property type="molecule type" value="Genomic_DNA"/>
</dbReference>
<dbReference type="Proteomes" id="UP000693946">
    <property type="component" value="Linkage Group LG19"/>
</dbReference>
<organism evidence="2 3">
    <name type="scientific">Solea senegalensis</name>
    <name type="common">Senegalese sole</name>
    <dbReference type="NCBI Taxonomy" id="28829"/>
    <lineage>
        <taxon>Eukaryota</taxon>
        <taxon>Metazoa</taxon>
        <taxon>Chordata</taxon>
        <taxon>Craniata</taxon>
        <taxon>Vertebrata</taxon>
        <taxon>Euteleostomi</taxon>
        <taxon>Actinopterygii</taxon>
        <taxon>Neopterygii</taxon>
        <taxon>Teleostei</taxon>
        <taxon>Neoteleostei</taxon>
        <taxon>Acanthomorphata</taxon>
        <taxon>Carangaria</taxon>
        <taxon>Pleuronectiformes</taxon>
        <taxon>Pleuronectoidei</taxon>
        <taxon>Soleidae</taxon>
        <taxon>Solea</taxon>
    </lineage>
</organism>
<accession>A0AAV6RKZ1</accession>
<evidence type="ECO:0000313" key="2">
    <source>
        <dbReference type="EMBL" id="KAG7504706.1"/>
    </source>
</evidence>
<reference evidence="2 3" key="1">
    <citation type="journal article" date="2021" name="Sci. Rep.">
        <title>Chromosome anchoring in Senegalese sole (Solea senegalensis) reveals sex-associated markers and genome rearrangements in flatfish.</title>
        <authorList>
            <person name="Guerrero-Cozar I."/>
            <person name="Gomez-Garrido J."/>
            <person name="Berbel C."/>
            <person name="Martinez-Blanch J.F."/>
            <person name="Alioto T."/>
            <person name="Claros M.G."/>
            <person name="Gagnaire P.A."/>
            <person name="Manchado M."/>
        </authorList>
    </citation>
    <scope>NUCLEOTIDE SEQUENCE [LARGE SCALE GENOMIC DNA]</scope>
    <source>
        <strain evidence="2">Sse05_10M</strain>
    </source>
</reference>